<evidence type="ECO:0000256" key="2">
    <source>
        <dbReference type="ARBA" id="ARBA00022630"/>
    </source>
</evidence>
<evidence type="ECO:0000256" key="5">
    <source>
        <dbReference type="ARBA" id="ARBA00022723"/>
    </source>
</evidence>
<gene>
    <name evidence="11" type="ORF">C6P64_14970</name>
</gene>
<accession>A0A2S9K1L8</accession>
<dbReference type="InterPro" id="IPR054582">
    <property type="entry name" value="DmmA-like_N"/>
</dbReference>
<dbReference type="PROSITE" id="PS51384">
    <property type="entry name" value="FAD_FR"/>
    <property type="match status" value="1"/>
</dbReference>
<dbReference type="RefSeq" id="WP_105749362.1">
    <property type="nucleotide sequence ID" value="NZ_PVLQ01000073.1"/>
</dbReference>
<evidence type="ECO:0000313" key="12">
    <source>
        <dbReference type="Proteomes" id="UP000238589"/>
    </source>
</evidence>
<evidence type="ECO:0000256" key="8">
    <source>
        <dbReference type="ARBA" id="ARBA00023014"/>
    </source>
</evidence>
<keyword evidence="6" id="KW-0560">Oxidoreductase</keyword>
<organism evidence="11 12">
    <name type="scientific">Malikia granosa</name>
    <dbReference type="NCBI Taxonomy" id="263067"/>
    <lineage>
        <taxon>Bacteria</taxon>
        <taxon>Pseudomonadati</taxon>
        <taxon>Pseudomonadota</taxon>
        <taxon>Betaproteobacteria</taxon>
        <taxon>Burkholderiales</taxon>
        <taxon>Comamonadaceae</taxon>
        <taxon>Malikia</taxon>
    </lineage>
</organism>
<evidence type="ECO:0000256" key="6">
    <source>
        <dbReference type="ARBA" id="ARBA00023002"/>
    </source>
</evidence>
<evidence type="ECO:0000256" key="3">
    <source>
        <dbReference type="ARBA" id="ARBA00022643"/>
    </source>
</evidence>
<evidence type="ECO:0000259" key="10">
    <source>
        <dbReference type="PROSITE" id="PS51384"/>
    </source>
</evidence>
<keyword evidence="3" id="KW-0288">FMN</keyword>
<dbReference type="PANTHER" id="PTHR47354">
    <property type="entry name" value="NADH OXIDOREDUCTASE HCR"/>
    <property type="match status" value="1"/>
</dbReference>
<proteinExistence type="predicted"/>
<dbReference type="PROSITE" id="PS00197">
    <property type="entry name" value="2FE2S_FER_1"/>
    <property type="match status" value="1"/>
</dbReference>
<dbReference type="SUPFAM" id="SSF54292">
    <property type="entry name" value="2Fe-2S ferredoxin-like"/>
    <property type="match status" value="1"/>
</dbReference>
<dbReference type="GO" id="GO:0051537">
    <property type="term" value="F:2 iron, 2 sulfur cluster binding"/>
    <property type="evidence" value="ECO:0007669"/>
    <property type="project" value="UniProtKB-KW"/>
</dbReference>
<dbReference type="CDD" id="cd06185">
    <property type="entry name" value="PDR_like"/>
    <property type="match status" value="1"/>
</dbReference>
<dbReference type="Pfam" id="PF22290">
    <property type="entry name" value="DmmA-like_N"/>
    <property type="match status" value="1"/>
</dbReference>
<dbReference type="InterPro" id="IPR039261">
    <property type="entry name" value="FNR_nucleotide-bd"/>
</dbReference>
<keyword evidence="4" id="KW-0001">2Fe-2S</keyword>
<dbReference type="Gene3D" id="3.10.20.30">
    <property type="match status" value="1"/>
</dbReference>
<protein>
    <submittedName>
        <fullName evidence="11">Oxidoreductase</fullName>
    </submittedName>
</protein>
<dbReference type="PRINTS" id="PR00409">
    <property type="entry name" value="PHDIOXRDTASE"/>
</dbReference>
<dbReference type="InterPro" id="IPR017938">
    <property type="entry name" value="Riboflavin_synthase-like_b-brl"/>
</dbReference>
<keyword evidence="7" id="KW-0408">Iron</keyword>
<dbReference type="InterPro" id="IPR050415">
    <property type="entry name" value="MRET"/>
</dbReference>
<dbReference type="OrthoDB" id="370747at2"/>
<feature type="domain" description="2Fe-2S ferredoxin-type" evidence="9">
    <location>
        <begin position="232"/>
        <end position="317"/>
    </location>
</feature>
<dbReference type="InterPro" id="IPR001041">
    <property type="entry name" value="2Fe-2S_ferredoxin-type"/>
</dbReference>
<sequence length="317" mass="33777">MSASGLKLKVVAINDIAPSLRQLSLASADGAMLPPHGAGAHLLLSLPGQGRVHRNAYSLINEPGSRSQYDLIVRRVPASRGGSAAVHERLQVGDVIEAQWPANLFPPQRRARRHLMIAGGIGITPFLSYLQDPGVRASDHALHLCCRESEREVFAPWLPAGDPRLSFHWDADGHRLDIPALLAEQPAGTHLYVCGPAELNQSVLDAAQALGWPASQVHSELFGAASSGGAPFEAVLQKSGQRVQVGEDETLLEAIERLGVAAPCLCRGGACGVCVTPLLEGEAEHRDHYLSAADKAQGRLIMPCVSRARGSRLVLDL</sequence>
<dbReference type="InterPro" id="IPR006058">
    <property type="entry name" value="2Fe2S_fd_BS"/>
</dbReference>
<keyword evidence="2" id="KW-0285">Flavoprotein</keyword>
<dbReference type="Gene3D" id="3.40.50.80">
    <property type="entry name" value="Nucleotide-binding domain of ferredoxin-NADP reductase (FNR) module"/>
    <property type="match status" value="1"/>
</dbReference>
<keyword evidence="5" id="KW-0479">Metal-binding</keyword>
<dbReference type="AlphaFoldDB" id="A0A2S9K1L8"/>
<dbReference type="SUPFAM" id="SSF52343">
    <property type="entry name" value="Ferredoxin reductase-like, C-terminal NADP-linked domain"/>
    <property type="match status" value="1"/>
</dbReference>
<evidence type="ECO:0000259" key="9">
    <source>
        <dbReference type="PROSITE" id="PS51085"/>
    </source>
</evidence>
<dbReference type="PROSITE" id="PS51085">
    <property type="entry name" value="2FE2S_FER_2"/>
    <property type="match status" value="1"/>
</dbReference>
<keyword evidence="12" id="KW-1185">Reference proteome</keyword>
<keyword evidence="8" id="KW-0411">Iron-sulfur</keyword>
<evidence type="ECO:0000256" key="1">
    <source>
        <dbReference type="ARBA" id="ARBA00001917"/>
    </source>
</evidence>
<dbReference type="PANTHER" id="PTHR47354:SF1">
    <property type="entry name" value="CARNITINE MONOOXYGENASE REDUCTASE SUBUNIT"/>
    <property type="match status" value="1"/>
</dbReference>
<dbReference type="InterPro" id="IPR008333">
    <property type="entry name" value="Cbr1-like_FAD-bd_dom"/>
</dbReference>
<dbReference type="InterPro" id="IPR017927">
    <property type="entry name" value="FAD-bd_FR_type"/>
</dbReference>
<dbReference type="Gene3D" id="2.40.30.10">
    <property type="entry name" value="Translation factors"/>
    <property type="match status" value="1"/>
</dbReference>
<dbReference type="Proteomes" id="UP000238589">
    <property type="component" value="Unassembled WGS sequence"/>
</dbReference>
<feature type="domain" description="FAD-binding FR-type" evidence="10">
    <location>
        <begin position="3"/>
        <end position="108"/>
    </location>
</feature>
<evidence type="ECO:0000313" key="11">
    <source>
        <dbReference type="EMBL" id="PRD64340.1"/>
    </source>
</evidence>
<dbReference type="GO" id="GO:0046872">
    <property type="term" value="F:metal ion binding"/>
    <property type="evidence" value="ECO:0007669"/>
    <property type="project" value="UniProtKB-KW"/>
</dbReference>
<dbReference type="InterPro" id="IPR012675">
    <property type="entry name" value="Beta-grasp_dom_sf"/>
</dbReference>
<dbReference type="CDD" id="cd00207">
    <property type="entry name" value="fer2"/>
    <property type="match status" value="1"/>
</dbReference>
<dbReference type="SUPFAM" id="SSF63380">
    <property type="entry name" value="Riboflavin synthase domain-like"/>
    <property type="match status" value="1"/>
</dbReference>
<comment type="cofactor">
    <cofactor evidence="1">
        <name>FMN</name>
        <dbReference type="ChEBI" id="CHEBI:58210"/>
    </cofactor>
</comment>
<dbReference type="Pfam" id="PF00970">
    <property type="entry name" value="FAD_binding_6"/>
    <property type="match status" value="1"/>
</dbReference>
<dbReference type="EMBL" id="PVLQ01000073">
    <property type="protein sequence ID" value="PRD64340.1"/>
    <property type="molecule type" value="Genomic_DNA"/>
</dbReference>
<dbReference type="Pfam" id="PF00111">
    <property type="entry name" value="Fer2"/>
    <property type="match status" value="1"/>
</dbReference>
<evidence type="ECO:0000256" key="4">
    <source>
        <dbReference type="ARBA" id="ARBA00022714"/>
    </source>
</evidence>
<evidence type="ECO:0000256" key="7">
    <source>
        <dbReference type="ARBA" id="ARBA00023004"/>
    </source>
</evidence>
<dbReference type="GO" id="GO:0016491">
    <property type="term" value="F:oxidoreductase activity"/>
    <property type="evidence" value="ECO:0007669"/>
    <property type="project" value="UniProtKB-KW"/>
</dbReference>
<name>A0A2S9K1L8_9BURK</name>
<comment type="caution">
    <text evidence="11">The sequence shown here is derived from an EMBL/GenBank/DDBJ whole genome shotgun (WGS) entry which is preliminary data.</text>
</comment>
<reference evidence="11 12" key="1">
    <citation type="submission" date="2018-03" db="EMBL/GenBank/DDBJ databases">
        <title>Comparative genomics illustrates the genes involved in a hyperalkaliphilic mechanisms of Serpentinomonas isolated from highly-alkaline calcium-rich serpentinized springs.</title>
        <authorList>
            <person name="Suzuki S."/>
            <person name="Ishii S."/>
            <person name="Walworth N."/>
            <person name="Bird L."/>
            <person name="Kuenen J.G."/>
            <person name="Nealson K.H."/>
        </authorList>
    </citation>
    <scope>NUCLEOTIDE SEQUENCE [LARGE SCALE GENOMIC DNA]</scope>
    <source>
        <strain evidence="11 12">P1</strain>
    </source>
</reference>
<dbReference type="InterPro" id="IPR036010">
    <property type="entry name" value="2Fe-2S_ferredoxin-like_sf"/>
</dbReference>